<feature type="transmembrane region" description="Helical" evidence="9">
    <location>
        <begin position="24"/>
        <end position="43"/>
    </location>
</feature>
<name>A0ABY5ZJZ1_9BACT</name>
<comment type="subcellular location">
    <subcellularLocation>
        <location evidence="1">Cell inner membrane</location>
        <topology evidence="1">Multi-pass membrane protein</topology>
    </subcellularLocation>
</comment>
<evidence type="ECO:0000256" key="9">
    <source>
        <dbReference type="SAM" id="Phobius"/>
    </source>
</evidence>
<protein>
    <submittedName>
        <fullName evidence="11">TRAP transporter small permease</fullName>
    </submittedName>
</protein>
<accession>A0ABY5ZJZ1</accession>
<feature type="domain" description="Tripartite ATP-independent periplasmic transporters DctQ component" evidence="10">
    <location>
        <begin position="39"/>
        <end position="164"/>
    </location>
</feature>
<dbReference type="Proteomes" id="UP001060414">
    <property type="component" value="Chromosome"/>
</dbReference>
<evidence type="ECO:0000256" key="8">
    <source>
        <dbReference type="ARBA" id="ARBA00038436"/>
    </source>
</evidence>
<evidence type="ECO:0000259" key="10">
    <source>
        <dbReference type="Pfam" id="PF04290"/>
    </source>
</evidence>
<reference evidence="11" key="1">
    <citation type="journal article" date="2022" name="Environ. Microbiol.">
        <title>Geoalkalibacter halelectricus SAP #1 sp. nov. possessing extracellular electron transfer and mineral#reducing capabilities from a haloalkaline environment.</title>
        <authorList>
            <person name="Yadav S."/>
            <person name="Singh R."/>
            <person name="Sundharam S.S."/>
            <person name="Chaudhary S."/>
            <person name="Krishnamurthi S."/>
            <person name="Patil S.A."/>
        </authorList>
    </citation>
    <scope>NUCLEOTIDE SEQUENCE</scope>
    <source>
        <strain evidence="11">SAP-1</strain>
    </source>
</reference>
<keyword evidence="3" id="KW-1003">Cell membrane</keyword>
<dbReference type="RefSeq" id="WP_260747793.1">
    <property type="nucleotide sequence ID" value="NZ_CP092109.1"/>
</dbReference>
<keyword evidence="12" id="KW-1185">Reference proteome</keyword>
<keyword evidence="5 9" id="KW-0812">Transmembrane</keyword>
<evidence type="ECO:0000256" key="1">
    <source>
        <dbReference type="ARBA" id="ARBA00004429"/>
    </source>
</evidence>
<evidence type="ECO:0000256" key="3">
    <source>
        <dbReference type="ARBA" id="ARBA00022475"/>
    </source>
</evidence>
<dbReference type="PANTHER" id="PTHR35011:SF2">
    <property type="entry name" value="2,3-DIKETO-L-GULONATE TRAP TRANSPORTER SMALL PERMEASE PROTEIN YIAM"/>
    <property type="match status" value="1"/>
</dbReference>
<evidence type="ECO:0000256" key="7">
    <source>
        <dbReference type="ARBA" id="ARBA00023136"/>
    </source>
</evidence>
<dbReference type="InterPro" id="IPR055348">
    <property type="entry name" value="DctQ"/>
</dbReference>
<gene>
    <name evidence="11" type="ORF">L9S41_17420</name>
</gene>
<keyword evidence="2" id="KW-0813">Transport</keyword>
<evidence type="ECO:0000256" key="6">
    <source>
        <dbReference type="ARBA" id="ARBA00022989"/>
    </source>
</evidence>
<organism evidence="11 12">
    <name type="scientific">Geoalkalibacter halelectricus</name>
    <dbReference type="NCBI Taxonomy" id="2847045"/>
    <lineage>
        <taxon>Bacteria</taxon>
        <taxon>Pseudomonadati</taxon>
        <taxon>Thermodesulfobacteriota</taxon>
        <taxon>Desulfuromonadia</taxon>
        <taxon>Desulfuromonadales</taxon>
        <taxon>Geoalkalibacteraceae</taxon>
        <taxon>Geoalkalibacter</taxon>
    </lineage>
</organism>
<dbReference type="PANTHER" id="PTHR35011">
    <property type="entry name" value="2,3-DIKETO-L-GULONATE TRAP TRANSPORTER SMALL PERMEASE PROTEIN YIAM"/>
    <property type="match status" value="1"/>
</dbReference>
<keyword evidence="7 9" id="KW-0472">Membrane</keyword>
<sequence length="175" mass="19605">MTARKQHRPAPAILKGMAGILDQVTRLSCMLSGVALASILVLTLKEVAMRYFFNAPTTWANDVNQWFFALAVMLVMPEITRTNGHIAISVLVDRLSHGKKDVACRVIAILSCLLCMAAFYITGMETLRQYQFGITTMWVSPIPKWWISVVIPLGFLLSALQFFRLVVMPGSEREE</sequence>
<keyword evidence="6 9" id="KW-1133">Transmembrane helix</keyword>
<evidence type="ECO:0000256" key="4">
    <source>
        <dbReference type="ARBA" id="ARBA00022519"/>
    </source>
</evidence>
<evidence type="ECO:0000313" key="12">
    <source>
        <dbReference type="Proteomes" id="UP001060414"/>
    </source>
</evidence>
<keyword evidence="4" id="KW-0997">Cell inner membrane</keyword>
<proteinExistence type="inferred from homology"/>
<dbReference type="InterPro" id="IPR007387">
    <property type="entry name" value="TRAP_DctQ"/>
</dbReference>
<feature type="transmembrane region" description="Helical" evidence="9">
    <location>
        <begin position="145"/>
        <end position="167"/>
    </location>
</feature>
<feature type="transmembrane region" description="Helical" evidence="9">
    <location>
        <begin position="102"/>
        <end position="121"/>
    </location>
</feature>
<dbReference type="Pfam" id="PF04290">
    <property type="entry name" value="DctQ"/>
    <property type="match status" value="1"/>
</dbReference>
<comment type="similarity">
    <text evidence="8">Belongs to the TRAP transporter small permease family.</text>
</comment>
<evidence type="ECO:0000256" key="5">
    <source>
        <dbReference type="ARBA" id="ARBA00022692"/>
    </source>
</evidence>
<dbReference type="EMBL" id="CP092109">
    <property type="protein sequence ID" value="UWZ79441.1"/>
    <property type="molecule type" value="Genomic_DNA"/>
</dbReference>
<evidence type="ECO:0000313" key="11">
    <source>
        <dbReference type="EMBL" id="UWZ79441.1"/>
    </source>
</evidence>
<evidence type="ECO:0000256" key="2">
    <source>
        <dbReference type="ARBA" id="ARBA00022448"/>
    </source>
</evidence>